<dbReference type="AlphaFoldDB" id="A0A8J8YB03"/>
<protein>
    <submittedName>
        <fullName evidence="2">Uncharacterized protein</fullName>
    </submittedName>
</protein>
<keyword evidence="1" id="KW-1133">Transmembrane helix</keyword>
<keyword evidence="1" id="KW-0472">Membrane</keyword>
<reference evidence="2" key="1">
    <citation type="journal article" date="2005" name="PLoS Biol.">
        <title>The genomes of Oryza sativa: a history of duplications.</title>
        <authorList>
            <person name="Yu J."/>
            <person name="Wang J."/>
            <person name="Lin W."/>
            <person name="Li S."/>
            <person name="Li H."/>
            <person name="Zhou J."/>
            <person name="Ni P."/>
            <person name="Dong W."/>
            <person name="Hu S."/>
            <person name="Zeng C."/>
            <person name="Zhang J."/>
            <person name="Zhang Y."/>
            <person name="Li R."/>
            <person name="Xu Z."/>
            <person name="Li S."/>
            <person name="Li X."/>
            <person name="Zheng H."/>
            <person name="Cong L."/>
            <person name="Lin L."/>
            <person name="Yin J."/>
            <person name="Geng J."/>
            <person name="Li G."/>
            <person name="Shi J."/>
            <person name="Liu J."/>
            <person name="Lv H."/>
            <person name="Li J."/>
            <person name="Wang J."/>
            <person name="Deng Y."/>
            <person name="Ran L."/>
            <person name="Shi X."/>
            <person name="Wang X."/>
            <person name="Wu Q."/>
            <person name="Li C."/>
            <person name="Ren X."/>
            <person name="Wang J."/>
            <person name="Wang X."/>
            <person name="Li D."/>
            <person name="Liu D."/>
            <person name="Zhang X."/>
            <person name="Ji Z."/>
            <person name="Zhao W."/>
            <person name="Sun Y."/>
            <person name="Zhang Z."/>
            <person name="Bao J."/>
            <person name="Han Y."/>
            <person name="Dong L."/>
            <person name="Ji J."/>
            <person name="Chen P."/>
            <person name="Wu S."/>
            <person name="Liu J."/>
            <person name="Xiao Y."/>
            <person name="Bu D."/>
            <person name="Tan J."/>
            <person name="Yang L."/>
            <person name="Ye C."/>
            <person name="Zhang J."/>
            <person name="Xu J."/>
            <person name="Zhou Y."/>
            <person name="Yu Y."/>
            <person name="Zhang B."/>
            <person name="Zhuang S."/>
            <person name="Wei H."/>
            <person name="Liu B."/>
            <person name="Lei M."/>
            <person name="Yu H."/>
            <person name="Li Y."/>
            <person name="Xu H."/>
            <person name="Wei S."/>
            <person name="He X."/>
            <person name="Fang L."/>
            <person name="Zhang Z."/>
            <person name="Zhang Y."/>
            <person name="Huang X."/>
            <person name="Su Z."/>
            <person name="Tong W."/>
            <person name="Li J."/>
            <person name="Tong Z."/>
            <person name="Li S."/>
            <person name="Ye J."/>
            <person name="Wang L."/>
            <person name="Fang L."/>
            <person name="Lei T."/>
            <person name="Chen C."/>
            <person name="Chen H."/>
            <person name="Xu Z."/>
            <person name="Li H."/>
            <person name="Huang H."/>
            <person name="Zhang F."/>
            <person name="Xu H."/>
            <person name="Li N."/>
            <person name="Zhao C."/>
            <person name="Li S."/>
            <person name="Dong L."/>
            <person name="Huang Y."/>
            <person name="Li L."/>
            <person name="Xi Y."/>
            <person name="Qi Q."/>
            <person name="Li W."/>
            <person name="Zhang B."/>
            <person name="Hu W."/>
            <person name="Zhang Y."/>
            <person name="Tian X."/>
            <person name="Jiao Y."/>
            <person name="Liang X."/>
            <person name="Jin J."/>
            <person name="Gao L."/>
            <person name="Zheng W."/>
            <person name="Hao B."/>
            <person name="Liu S."/>
            <person name="Wang W."/>
            <person name="Yuan L."/>
            <person name="Cao M."/>
            <person name="McDermott J."/>
            <person name="Samudrala R."/>
            <person name="Wang J."/>
            <person name="Wong G.K."/>
            <person name="Yang H."/>
        </authorList>
    </citation>
    <scope>NUCLEOTIDE SEQUENCE [LARGE SCALE GENOMIC DNA]</scope>
</reference>
<proteinExistence type="predicted"/>
<name>A0A8J8YB03_ORYSJ</name>
<dbReference type="Proteomes" id="UP000007752">
    <property type="component" value="Chromosome 5"/>
</dbReference>
<accession>A0A8J8YB03</accession>
<keyword evidence="1" id="KW-0812">Transmembrane</keyword>
<feature type="transmembrane region" description="Helical" evidence="1">
    <location>
        <begin position="51"/>
        <end position="70"/>
    </location>
</feature>
<dbReference type="Gramene" id="Os05t0269000-01">
    <property type="protein sequence ID" value="Os05t0269000-01"/>
    <property type="gene ID" value="Os05g0269000"/>
</dbReference>
<sequence length="95" mass="10993">MAPSAATSARSSSRAFDWRSVLTASTSALYCFPQVSHIHSTYEQRGNFIRYFLPMLVLSPFEYIGCSYFANFHLNYELYHLIFIALFFILCIKCQ</sequence>
<gene>
    <name evidence="2" type="ORF">OsJ_17848</name>
</gene>
<feature type="transmembrane region" description="Helical" evidence="1">
    <location>
        <begin position="76"/>
        <end position="92"/>
    </location>
</feature>
<dbReference type="EMBL" id="CM000142">
    <property type="protein sequence ID" value="EEE63040.1"/>
    <property type="molecule type" value="Genomic_DNA"/>
</dbReference>
<dbReference type="HOGENOM" id="CLU_2376592_0_0_1"/>
<reference evidence="2" key="2">
    <citation type="submission" date="2008-12" db="EMBL/GenBank/DDBJ databases">
        <title>Improved gene annotation of the rice (Oryza sativa) genomes.</title>
        <authorList>
            <person name="Wang J."/>
            <person name="Li R."/>
            <person name="Fan W."/>
            <person name="Huang Q."/>
            <person name="Zhang J."/>
            <person name="Zhou Y."/>
            <person name="Hu Y."/>
            <person name="Zi S."/>
            <person name="Li J."/>
            <person name="Ni P."/>
            <person name="Zheng H."/>
            <person name="Zhang Y."/>
            <person name="Zhao M."/>
            <person name="Hao Q."/>
            <person name="McDermott J."/>
            <person name="Samudrala R."/>
            <person name="Kristiansen K."/>
            <person name="Wong G.K.-S."/>
        </authorList>
    </citation>
    <scope>NUCLEOTIDE SEQUENCE</scope>
</reference>
<evidence type="ECO:0000256" key="1">
    <source>
        <dbReference type="SAM" id="Phobius"/>
    </source>
</evidence>
<evidence type="ECO:0000313" key="2">
    <source>
        <dbReference type="EMBL" id="EEE63040.1"/>
    </source>
</evidence>
<organism evidence="2">
    <name type="scientific">Oryza sativa subsp. japonica</name>
    <name type="common">Rice</name>
    <dbReference type="NCBI Taxonomy" id="39947"/>
    <lineage>
        <taxon>Eukaryota</taxon>
        <taxon>Viridiplantae</taxon>
        <taxon>Streptophyta</taxon>
        <taxon>Embryophyta</taxon>
        <taxon>Tracheophyta</taxon>
        <taxon>Spermatophyta</taxon>
        <taxon>Magnoliopsida</taxon>
        <taxon>Liliopsida</taxon>
        <taxon>Poales</taxon>
        <taxon>Poaceae</taxon>
        <taxon>BOP clade</taxon>
        <taxon>Oryzoideae</taxon>
        <taxon>Oryzeae</taxon>
        <taxon>Oryzinae</taxon>
        <taxon>Oryza</taxon>
        <taxon>Oryza sativa</taxon>
    </lineage>
</organism>